<dbReference type="SUPFAM" id="SSF47699">
    <property type="entry name" value="Bifunctional inhibitor/lipid-transfer protein/seed storage 2S albumin"/>
    <property type="match status" value="1"/>
</dbReference>
<dbReference type="Pfam" id="PF00234">
    <property type="entry name" value="Tryp_alpha_amyl"/>
    <property type="match status" value="1"/>
</dbReference>
<proteinExistence type="inferred from homology"/>
<dbReference type="Gene3D" id="1.10.110.10">
    <property type="entry name" value="Plant lipid-transfer and hydrophobic proteins"/>
    <property type="match status" value="1"/>
</dbReference>
<dbReference type="PANTHER" id="PTHR33076">
    <property type="entry name" value="NON-SPECIFIC LIPID-TRANSFER PROTEIN 2-RELATED"/>
    <property type="match status" value="1"/>
</dbReference>
<feature type="domain" description="Bifunctional inhibitor/plant lipid transfer protein/seed storage helical" evidence="4">
    <location>
        <begin position="33"/>
        <end position="115"/>
    </location>
</feature>
<evidence type="ECO:0000259" key="4">
    <source>
        <dbReference type="Pfam" id="PF00234"/>
    </source>
</evidence>
<evidence type="ECO:0000256" key="2">
    <source>
        <dbReference type="ARBA" id="ARBA00023157"/>
    </source>
</evidence>
<gene>
    <name evidence="5" type="ORF">Lalb_Chr06g0169631</name>
</gene>
<name>A0A6A4QCX2_LUPAL</name>
<dbReference type="OrthoDB" id="847863at2759"/>
<comment type="caution">
    <text evidence="5">The sequence shown here is derived from an EMBL/GenBank/DDBJ whole genome shotgun (WGS) entry which is preliminary data.</text>
</comment>
<protein>
    <submittedName>
        <fullName evidence="5">Putative plant lipid transfer protein/Par allergen</fullName>
    </submittedName>
</protein>
<dbReference type="EMBL" id="WOCE01000006">
    <property type="protein sequence ID" value="KAE9612125.1"/>
    <property type="molecule type" value="Genomic_DNA"/>
</dbReference>
<dbReference type="Proteomes" id="UP000447434">
    <property type="component" value="Chromosome 6"/>
</dbReference>
<dbReference type="InterPro" id="IPR036312">
    <property type="entry name" value="Bifun_inhib/LTP/seed_sf"/>
</dbReference>
<accession>A0A6A4QCX2</accession>
<reference evidence="6" key="1">
    <citation type="journal article" date="2020" name="Nat. Commun.">
        <title>Genome sequence of the cluster root forming white lupin.</title>
        <authorList>
            <person name="Hufnagel B."/>
            <person name="Marques A."/>
            <person name="Soriano A."/>
            <person name="Marques L."/>
            <person name="Divol F."/>
            <person name="Doumas P."/>
            <person name="Sallet E."/>
            <person name="Mancinotti D."/>
            <person name="Carrere S."/>
            <person name="Marande W."/>
            <person name="Arribat S."/>
            <person name="Keller J."/>
            <person name="Huneau C."/>
            <person name="Blein T."/>
            <person name="Aime D."/>
            <person name="Laguerre M."/>
            <person name="Taylor J."/>
            <person name="Schubert V."/>
            <person name="Nelson M."/>
            <person name="Geu-Flores F."/>
            <person name="Crespi M."/>
            <person name="Gallardo-Guerrero K."/>
            <person name="Delaux P.-M."/>
            <person name="Salse J."/>
            <person name="Berges H."/>
            <person name="Guyot R."/>
            <person name="Gouzy J."/>
            <person name="Peret B."/>
        </authorList>
    </citation>
    <scope>NUCLEOTIDE SEQUENCE [LARGE SCALE GENOMIC DNA]</scope>
    <source>
        <strain evidence="6">cv. Amiga</strain>
    </source>
</reference>
<keyword evidence="2" id="KW-1015">Disulfide bond</keyword>
<comment type="similarity">
    <text evidence="1">Belongs to the plant LTP family.</text>
</comment>
<evidence type="ECO:0000256" key="1">
    <source>
        <dbReference type="ARBA" id="ARBA00009748"/>
    </source>
</evidence>
<feature type="signal peptide" evidence="3">
    <location>
        <begin position="1"/>
        <end position="24"/>
    </location>
</feature>
<dbReference type="InterPro" id="IPR016140">
    <property type="entry name" value="Bifunc_inhib/LTP/seed_store"/>
</dbReference>
<evidence type="ECO:0000313" key="5">
    <source>
        <dbReference type="EMBL" id="KAE9612125.1"/>
    </source>
</evidence>
<evidence type="ECO:0000256" key="3">
    <source>
        <dbReference type="SAM" id="SignalP"/>
    </source>
</evidence>
<evidence type="ECO:0000313" key="6">
    <source>
        <dbReference type="Proteomes" id="UP000447434"/>
    </source>
</evidence>
<dbReference type="AlphaFoldDB" id="A0A6A4QCX2"/>
<dbReference type="InterPro" id="IPR000528">
    <property type="entry name" value="Plant_nsLTP"/>
</dbReference>
<feature type="chain" id="PRO_5025402037" evidence="3">
    <location>
        <begin position="25"/>
        <end position="117"/>
    </location>
</feature>
<dbReference type="GO" id="GO:0008289">
    <property type="term" value="F:lipid binding"/>
    <property type="evidence" value="ECO:0007669"/>
    <property type="project" value="InterPro"/>
</dbReference>
<keyword evidence="6" id="KW-1185">Reference proteome</keyword>
<dbReference type="GO" id="GO:0006869">
    <property type="term" value="P:lipid transport"/>
    <property type="evidence" value="ECO:0007669"/>
    <property type="project" value="InterPro"/>
</dbReference>
<dbReference type="CDD" id="cd01960">
    <property type="entry name" value="nsLTP1"/>
    <property type="match status" value="1"/>
</dbReference>
<sequence>MKNVFVAFLTLLSILLLIVEPGVGQGFSFDDEVKQLSACVNYVTGQGGDTPSAECCKGAKVLESSIPTTDDKRAACEFIRTLANILPGIKEDKSSSLFKKCDANVPFTFAKNVNCES</sequence>
<keyword evidence="3" id="KW-0732">Signal</keyword>
<dbReference type="PRINTS" id="PR00382">
    <property type="entry name" value="LIPIDTRNSFER"/>
</dbReference>
<organism evidence="5 6">
    <name type="scientific">Lupinus albus</name>
    <name type="common">White lupine</name>
    <name type="synonym">Lupinus termis</name>
    <dbReference type="NCBI Taxonomy" id="3870"/>
    <lineage>
        <taxon>Eukaryota</taxon>
        <taxon>Viridiplantae</taxon>
        <taxon>Streptophyta</taxon>
        <taxon>Embryophyta</taxon>
        <taxon>Tracheophyta</taxon>
        <taxon>Spermatophyta</taxon>
        <taxon>Magnoliopsida</taxon>
        <taxon>eudicotyledons</taxon>
        <taxon>Gunneridae</taxon>
        <taxon>Pentapetalae</taxon>
        <taxon>rosids</taxon>
        <taxon>fabids</taxon>
        <taxon>Fabales</taxon>
        <taxon>Fabaceae</taxon>
        <taxon>Papilionoideae</taxon>
        <taxon>50 kb inversion clade</taxon>
        <taxon>genistoids sensu lato</taxon>
        <taxon>core genistoids</taxon>
        <taxon>Genisteae</taxon>
        <taxon>Lupinus</taxon>
    </lineage>
</organism>